<organism evidence="4 5">
    <name type="scientific">Mycoplasmopsis mustelae</name>
    <dbReference type="NCBI Taxonomy" id="171289"/>
    <lineage>
        <taxon>Bacteria</taxon>
        <taxon>Bacillati</taxon>
        <taxon>Mycoplasmatota</taxon>
        <taxon>Mycoplasmoidales</taxon>
        <taxon>Metamycoplasmataceae</taxon>
        <taxon>Mycoplasmopsis</taxon>
    </lineage>
</organism>
<dbReference type="InterPro" id="IPR054788">
    <property type="entry name" value="MSC_0620_UU052-like"/>
</dbReference>
<gene>
    <name evidence="4" type="ORF">BCF59_0715</name>
</gene>
<dbReference type="OrthoDB" id="396713at2"/>
<dbReference type="NCBIfam" id="NF045829">
    <property type="entry name" value="UU052_fam"/>
    <property type="match status" value="1"/>
</dbReference>
<feature type="chain" id="PRO_5020641977" description="Transmembrane protein" evidence="3">
    <location>
        <begin position="27"/>
        <end position="749"/>
    </location>
</feature>
<protein>
    <recommendedName>
        <fullName evidence="6">Transmembrane protein</fullName>
    </recommendedName>
</protein>
<evidence type="ECO:0000313" key="4">
    <source>
        <dbReference type="EMBL" id="TDV22866.1"/>
    </source>
</evidence>
<evidence type="ECO:0000313" key="5">
    <source>
        <dbReference type="Proteomes" id="UP000295757"/>
    </source>
</evidence>
<feature type="signal peptide" evidence="3">
    <location>
        <begin position="1"/>
        <end position="26"/>
    </location>
</feature>
<dbReference type="EMBL" id="SOCN01000005">
    <property type="protein sequence ID" value="TDV22866.1"/>
    <property type="molecule type" value="Genomic_DNA"/>
</dbReference>
<feature type="region of interest" description="Disordered" evidence="1">
    <location>
        <begin position="286"/>
        <end position="321"/>
    </location>
</feature>
<evidence type="ECO:0008006" key="6">
    <source>
        <dbReference type="Google" id="ProtNLM"/>
    </source>
</evidence>
<evidence type="ECO:0000256" key="2">
    <source>
        <dbReference type="SAM" id="Phobius"/>
    </source>
</evidence>
<reference evidence="4 5" key="1">
    <citation type="submission" date="2019-03" db="EMBL/GenBank/DDBJ databases">
        <title>Genomic Encyclopedia of Archaeal and Bacterial Type Strains, Phase II (KMG-II): from individual species to whole genera.</title>
        <authorList>
            <person name="Goeker M."/>
        </authorList>
    </citation>
    <scope>NUCLEOTIDE SEQUENCE [LARGE SCALE GENOMIC DNA]</scope>
    <source>
        <strain evidence="4 5">ATCC 35214</strain>
    </source>
</reference>
<keyword evidence="2" id="KW-0472">Membrane</keyword>
<accession>A0A4R7UBV0</accession>
<evidence type="ECO:0000256" key="3">
    <source>
        <dbReference type="SAM" id="SignalP"/>
    </source>
</evidence>
<name>A0A4R7UBV0_9BACT</name>
<keyword evidence="2" id="KW-1133">Transmembrane helix</keyword>
<keyword evidence="5" id="KW-1185">Reference proteome</keyword>
<dbReference type="RefSeq" id="WP_134111280.1">
    <property type="nucleotide sequence ID" value="NZ_SOCN01000005.1"/>
</dbReference>
<evidence type="ECO:0000256" key="1">
    <source>
        <dbReference type="SAM" id="MobiDB-lite"/>
    </source>
</evidence>
<keyword evidence="2" id="KW-0812">Transmembrane</keyword>
<sequence>MSRKVKKLLKCISLISVTASPIVALSMQITTQVNINKADSTPNNPEKPDPKQPDKPKPTVAPNFKDFAKIAKDKIKITLASVIDTIIANLKNELEKLQVNKDNAKPTDNEGLLTQISKETYLNQFLDFLQTNKTKIAENSKDFGIDTIFPKIISQDEKINKGNVTFNGQTYNNVSLGTTSNTDYINALKTDKKSEIKFNEENTVNAIKKDELDQYLVKYGDLLFKNLQQVFYDTNDITIYQKDFNLTFDKGNYKISNPKGYKSWKDYFIDKIKPRFTAFDLKANQEITTEQQQQQQQQKQPDKKKPDNPSTPGLPSVDKPIEYIPPEQQIQKLPTLIPNISYQYAKMTTTQVKQLWDVSTPEVREKIFFFANPINTRYEYKITDLQLEDTELEVTQPDGSKAKKLLKNQLVPTIEIVDRINGNHRSSPIGPEGFSWDNDELTKRFEFLYQQQNQALQNAFGRLYTALGIDDKLNYDDLQHQDITKALFGMVTVATNYSNDKKTFIDSQQNIINEYANKISSDVDLTEKSAINQRSQNTFLAYVLTNLKTARIQETGYYATLSQAFEKLLLRAKAFLSIAINKTTVENNLKNNNFSSKTFNEFFKELEINVYKLKQLSQPLQSTFNILNWYDSYITELSLVSANMRSLYQVLQPKDITDEKNKEVFIKAYENMQAVLNERNKKSDLLLRNIGIALLVIGAVFSITNAMAYIVNFKNKNKKMKTIYIITAITIVLFLAVGSVFLGIGLKGI</sequence>
<keyword evidence="3" id="KW-0732">Signal</keyword>
<dbReference type="Proteomes" id="UP000295757">
    <property type="component" value="Unassembled WGS sequence"/>
</dbReference>
<comment type="caution">
    <text evidence="4">The sequence shown here is derived from an EMBL/GenBank/DDBJ whole genome shotgun (WGS) entry which is preliminary data.</text>
</comment>
<feature type="compositionally biased region" description="Basic and acidic residues" evidence="1">
    <location>
        <begin position="46"/>
        <end position="57"/>
    </location>
</feature>
<feature type="region of interest" description="Disordered" evidence="1">
    <location>
        <begin position="36"/>
        <end position="61"/>
    </location>
</feature>
<proteinExistence type="predicted"/>
<feature type="transmembrane region" description="Helical" evidence="2">
    <location>
        <begin position="690"/>
        <end position="711"/>
    </location>
</feature>
<dbReference type="AlphaFoldDB" id="A0A4R7UBV0"/>
<feature type="transmembrane region" description="Helical" evidence="2">
    <location>
        <begin position="723"/>
        <end position="746"/>
    </location>
</feature>